<dbReference type="SUPFAM" id="SSF52374">
    <property type="entry name" value="Nucleotidylyl transferase"/>
    <property type="match status" value="1"/>
</dbReference>
<evidence type="ECO:0000256" key="1">
    <source>
        <dbReference type="ARBA" id="ARBA00004990"/>
    </source>
</evidence>
<evidence type="ECO:0000256" key="5">
    <source>
        <dbReference type="ARBA" id="ARBA00022741"/>
    </source>
</evidence>
<keyword evidence="3" id="KW-0436">Ligase</keyword>
<reference evidence="9" key="2">
    <citation type="journal article" date="2012" name="PLoS ONE">
        <title>A Deeply Branching Thermophilic Bacterium with an Ancient Acetyl-CoA Pathway Dominates a Subsurface Ecosystem.</title>
        <authorList>
            <person name="Takami H."/>
            <person name="Noguchi H."/>
            <person name="Takaki Y."/>
            <person name="Uchiyama I."/>
            <person name="Toyoda A."/>
            <person name="Nishi S."/>
            <person name="Chee G.-J."/>
            <person name="Arai W."/>
            <person name="Nunoura T."/>
            <person name="Itoh T."/>
            <person name="Hattori M."/>
            <person name="Takai K."/>
        </authorList>
    </citation>
    <scope>NUCLEOTIDE SEQUENCE</scope>
</reference>
<dbReference type="GO" id="GO:0004592">
    <property type="term" value="F:pantoate-beta-alanine ligase activity"/>
    <property type="evidence" value="ECO:0007669"/>
    <property type="project" value="UniProtKB-UniRule"/>
</dbReference>
<evidence type="ECO:0000256" key="3">
    <source>
        <dbReference type="ARBA" id="ARBA00022598"/>
    </source>
</evidence>
<dbReference type="PANTHER" id="PTHR21299:SF1">
    <property type="entry name" value="PANTOATE--BETA-ALANINE LIGASE"/>
    <property type="match status" value="1"/>
</dbReference>
<organism evidence="9">
    <name type="scientific">Acetithermum autotrophicum</name>
    <dbReference type="NCBI Taxonomy" id="1446466"/>
    <lineage>
        <taxon>Bacteria</taxon>
        <taxon>Candidatus Bipolaricaulota</taxon>
        <taxon>Candidatus Acetithermum</taxon>
    </lineage>
</organism>
<dbReference type="InterPro" id="IPR003721">
    <property type="entry name" value="Pantoate_ligase"/>
</dbReference>
<keyword evidence="5" id="KW-0547">Nucleotide-binding</keyword>
<dbReference type="Gene3D" id="3.40.50.620">
    <property type="entry name" value="HUPs"/>
    <property type="match status" value="1"/>
</dbReference>
<dbReference type="NCBIfam" id="TIGR00125">
    <property type="entry name" value="cyt_tran_rel"/>
    <property type="match status" value="1"/>
</dbReference>
<comment type="pathway">
    <text evidence="1">Cofactor biosynthesis; (R)-pantothenate biosynthesis; (R)-pantothenate from (R)-pantoate and beta-alanine: step 1/1.</text>
</comment>
<dbReference type="GO" id="GO:0015940">
    <property type="term" value="P:pantothenate biosynthetic process"/>
    <property type="evidence" value="ECO:0007669"/>
    <property type="project" value="UniProtKB-UniRule"/>
</dbReference>
<keyword evidence="4" id="KW-0566">Pantothenate biosynthesis</keyword>
<dbReference type="GO" id="GO:0005829">
    <property type="term" value="C:cytosol"/>
    <property type="evidence" value="ECO:0007669"/>
    <property type="project" value="TreeGrafter"/>
</dbReference>
<evidence type="ECO:0000256" key="2">
    <source>
        <dbReference type="ARBA" id="ARBA00009256"/>
    </source>
</evidence>
<name>H5STA3_ACEAU</name>
<dbReference type="InterPro" id="IPR014729">
    <property type="entry name" value="Rossmann-like_a/b/a_fold"/>
</dbReference>
<evidence type="ECO:0000256" key="6">
    <source>
        <dbReference type="ARBA" id="ARBA00022840"/>
    </source>
</evidence>
<dbReference type="Pfam" id="PF02569">
    <property type="entry name" value="Pantoate_ligase"/>
    <property type="match status" value="1"/>
</dbReference>
<keyword evidence="6" id="KW-0067">ATP-binding</keyword>
<evidence type="ECO:0000256" key="4">
    <source>
        <dbReference type="ARBA" id="ARBA00022655"/>
    </source>
</evidence>
<dbReference type="NCBIfam" id="TIGR00018">
    <property type="entry name" value="panC"/>
    <property type="match status" value="1"/>
</dbReference>
<evidence type="ECO:0000313" key="9">
    <source>
        <dbReference type="EMBL" id="BAL59753.1"/>
    </source>
</evidence>
<comment type="catalytic activity">
    <reaction evidence="7">
        <text>(R)-pantoate + beta-alanine + ATP = (R)-pantothenate + AMP + diphosphate + H(+)</text>
        <dbReference type="Rhea" id="RHEA:10912"/>
        <dbReference type="ChEBI" id="CHEBI:15378"/>
        <dbReference type="ChEBI" id="CHEBI:15980"/>
        <dbReference type="ChEBI" id="CHEBI:29032"/>
        <dbReference type="ChEBI" id="CHEBI:30616"/>
        <dbReference type="ChEBI" id="CHEBI:33019"/>
        <dbReference type="ChEBI" id="CHEBI:57966"/>
        <dbReference type="ChEBI" id="CHEBI:456215"/>
        <dbReference type="EC" id="6.3.2.1"/>
    </reaction>
</comment>
<gene>
    <name evidence="9" type="ORF">HGMM_OP4C389</name>
</gene>
<comment type="similarity">
    <text evidence="2">Belongs to the pantothenate synthetase family.</text>
</comment>
<dbReference type="GO" id="GO:0005524">
    <property type="term" value="F:ATP binding"/>
    <property type="evidence" value="ECO:0007669"/>
    <property type="project" value="UniProtKB-KW"/>
</dbReference>
<dbReference type="AlphaFoldDB" id="H5STA3"/>
<reference evidence="9" key="1">
    <citation type="journal article" date="2005" name="Environ. Microbiol.">
        <title>Genetic and functional properties of uncultivated thermophilic crenarchaeotes from a subsurface gold mine as revealed by analysis of genome fragments.</title>
        <authorList>
            <person name="Nunoura T."/>
            <person name="Hirayama H."/>
            <person name="Takami H."/>
            <person name="Oida H."/>
            <person name="Nishi S."/>
            <person name="Shimamura S."/>
            <person name="Suzuki Y."/>
            <person name="Inagaki F."/>
            <person name="Takai K."/>
            <person name="Nealson K.H."/>
            <person name="Horikoshi K."/>
        </authorList>
    </citation>
    <scope>NUCLEOTIDE SEQUENCE</scope>
</reference>
<dbReference type="InterPro" id="IPR004821">
    <property type="entry name" value="Cyt_trans-like"/>
</dbReference>
<evidence type="ECO:0000256" key="7">
    <source>
        <dbReference type="ARBA" id="ARBA00048258"/>
    </source>
</evidence>
<dbReference type="PANTHER" id="PTHR21299">
    <property type="entry name" value="CYTIDYLATE KINASE/PANTOATE-BETA-ALANINE LIGASE"/>
    <property type="match status" value="1"/>
</dbReference>
<dbReference type="FunFam" id="3.40.50.620:FF:000013">
    <property type="entry name" value="Pantothenate synthetase"/>
    <property type="match status" value="1"/>
</dbReference>
<dbReference type="EMBL" id="AP011803">
    <property type="protein sequence ID" value="BAL59753.1"/>
    <property type="molecule type" value="Genomic_DNA"/>
</dbReference>
<sequence length="183" mass="20693">MLITRTIAETRAAIAQARAQGRRIGFVPTMGYLHEGHLQLIDVAKEHSDFVVVSIFVNPTQFGPHEDFTAYPRDFERDRKLCEARGADLIFAPEVSEMYPERSLITFQIEKLADRLCGARRPGHFNGVVLVVSKLFNIVQPDLAVFGQKDAQQLIIIKRLVHDLNFPVRIIAAPTVRETMGWP</sequence>
<proteinExistence type="inferred from homology"/>
<accession>H5STA3</accession>
<evidence type="ECO:0000256" key="8">
    <source>
        <dbReference type="NCBIfam" id="TIGR00018"/>
    </source>
</evidence>
<dbReference type="EC" id="6.3.2.1" evidence="8"/>
<protein>
    <recommendedName>
        <fullName evidence="8">Pantoate--beta-alanine ligase</fullName>
        <ecNumber evidence="8">6.3.2.1</ecNumber>
    </recommendedName>
</protein>